<proteinExistence type="predicted"/>
<accession>A0A1M6CF17</accession>
<dbReference type="GO" id="GO:0016887">
    <property type="term" value="F:ATP hydrolysis activity"/>
    <property type="evidence" value="ECO:0007669"/>
    <property type="project" value="InterPro"/>
</dbReference>
<dbReference type="SMART" id="SM00382">
    <property type="entry name" value="AAA"/>
    <property type="match status" value="1"/>
</dbReference>
<dbReference type="InterPro" id="IPR051396">
    <property type="entry name" value="Bact_Antivir_Def_Nuclease"/>
</dbReference>
<dbReference type="Proteomes" id="UP000184292">
    <property type="component" value="Unassembled WGS sequence"/>
</dbReference>
<dbReference type="EMBL" id="FQYO01000002">
    <property type="protein sequence ID" value="SHI59441.1"/>
    <property type="molecule type" value="Genomic_DNA"/>
</dbReference>
<reference evidence="2 3" key="1">
    <citation type="submission" date="2016-11" db="EMBL/GenBank/DDBJ databases">
        <authorList>
            <person name="Jaros S."/>
            <person name="Januszkiewicz K."/>
            <person name="Wedrychowicz H."/>
        </authorList>
    </citation>
    <scope>NUCLEOTIDE SEQUENCE [LARGE SCALE GENOMIC DNA]</scope>
    <source>
        <strain evidence="2 3">DSM 100565</strain>
    </source>
</reference>
<dbReference type="SUPFAM" id="SSF52540">
    <property type="entry name" value="P-loop containing nucleoside triphosphate hydrolases"/>
    <property type="match status" value="1"/>
</dbReference>
<dbReference type="Gene3D" id="3.40.50.300">
    <property type="entry name" value="P-loop containing nucleotide triphosphate hydrolases"/>
    <property type="match status" value="2"/>
</dbReference>
<evidence type="ECO:0000313" key="2">
    <source>
        <dbReference type="EMBL" id="SHI59441.1"/>
    </source>
</evidence>
<dbReference type="AlphaFoldDB" id="A0A1M6CF17"/>
<dbReference type="InterPro" id="IPR003593">
    <property type="entry name" value="AAA+_ATPase"/>
</dbReference>
<organism evidence="2 3">
    <name type="scientific">Wenxinia saemankumensis</name>
    <dbReference type="NCBI Taxonomy" id="1447782"/>
    <lineage>
        <taxon>Bacteria</taxon>
        <taxon>Pseudomonadati</taxon>
        <taxon>Pseudomonadota</taxon>
        <taxon>Alphaproteobacteria</taxon>
        <taxon>Rhodobacterales</taxon>
        <taxon>Roseobacteraceae</taxon>
        <taxon>Wenxinia</taxon>
    </lineage>
</organism>
<dbReference type="InterPro" id="IPR027417">
    <property type="entry name" value="P-loop_NTPase"/>
</dbReference>
<evidence type="ECO:0000259" key="1">
    <source>
        <dbReference type="SMART" id="SM00382"/>
    </source>
</evidence>
<protein>
    <submittedName>
        <fullName evidence="2">AAA domain-containing protein</fullName>
    </submittedName>
</protein>
<evidence type="ECO:0000313" key="3">
    <source>
        <dbReference type="Proteomes" id="UP000184292"/>
    </source>
</evidence>
<dbReference type="PANTHER" id="PTHR43581">
    <property type="entry name" value="ATP/GTP PHOSPHATASE"/>
    <property type="match status" value="1"/>
</dbReference>
<dbReference type="CDD" id="cd00267">
    <property type="entry name" value="ABC_ATPase"/>
    <property type="match status" value="1"/>
</dbReference>
<keyword evidence="3" id="KW-1185">Reference proteome</keyword>
<name>A0A1M6CF17_9RHOB</name>
<sequence>MNGRVVIRSLKSIVKLSYDLPGPGVWLLTGANGSGKTSLLAALRRIGYQNAFPLHYPSSKRDEGLDTHSSASVEYIFGDRSVRYEYTGVRWEPRPKTNKSVLQDFPFAAVLYIGANADRITPKPEDFSANRAKVVKKYIVDGANYIFGTEKFSNLRQVNVTRGVNPAFVLKMGAKSEYYSERNFSLGELCVLKMLRTLEACKARSLILIDELEMALHPQAQIALYKFLTKEAKSRSHTVIFSTHSASLIKHASRDQIVYLRKLDGVIEPILKPYRSEVLGSLAGFEEQIPDALYYCEDEYAESILTAMMPLVAKNKFGKDAINFFRAKVVPVGGYDAVVRFLDRHPTFSSEKYPVYAVLDGDVRDETLVKWREKDDFANLDRYKKHEGNIKYLPFTPEVGVCSLLGGKIFLSEMRRRLNDPQLYWEASLPSDYSELTGKPKRDAAKKFCECLELELAERFNRTRGEIRRIISESFVLQYSENNSGELLGVLGATLVK</sequence>
<dbReference type="PANTHER" id="PTHR43581:SF4">
    <property type="entry name" value="ATP_GTP PHOSPHATASE"/>
    <property type="match status" value="1"/>
</dbReference>
<feature type="domain" description="AAA+ ATPase" evidence="1">
    <location>
        <begin position="22"/>
        <end position="264"/>
    </location>
</feature>
<gene>
    <name evidence="2" type="ORF">SAMN05444417_1153</name>
</gene>
<dbReference type="InterPro" id="IPR003959">
    <property type="entry name" value="ATPase_AAA_core"/>
</dbReference>
<dbReference type="STRING" id="1447782.SAMN05444417_1153"/>
<dbReference type="Pfam" id="PF13304">
    <property type="entry name" value="AAA_21"/>
    <property type="match status" value="1"/>
</dbReference>
<dbReference type="GO" id="GO:0005524">
    <property type="term" value="F:ATP binding"/>
    <property type="evidence" value="ECO:0007669"/>
    <property type="project" value="InterPro"/>
</dbReference>